<dbReference type="InterPro" id="IPR029052">
    <property type="entry name" value="Metallo-depent_PP-like"/>
</dbReference>
<keyword evidence="5" id="KW-1185">Reference proteome</keyword>
<dbReference type="PANTHER" id="PTHR31302">
    <property type="entry name" value="TRANSMEMBRANE PROTEIN WITH METALLOPHOSPHOESTERASE DOMAIN-RELATED"/>
    <property type="match status" value="1"/>
</dbReference>
<reference evidence="5" key="1">
    <citation type="journal article" date="2019" name="Int. J. Syst. Evol. Microbiol.">
        <title>The Global Catalogue of Microorganisms (GCM) 10K type strain sequencing project: providing services to taxonomists for standard genome sequencing and annotation.</title>
        <authorList>
            <consortium name="The Broad Institute Genomics Platform"/>
            <consortium name="The Broad Institute Genome Sequencing Center for Infectious Disease"/>
            <person name="Wu L."/>
            <person name="Ma J."/>
        </authorList>
    </citation>
    <scope>NUCLEOTIDE SEQUENCE [LARGE SCALE GENOMIC DNA]</scope>
    <source>
        <strain evidence="5">TISTR 932</strain>
    </source>
</reference>
<dbReference type="InterPro" id="IPR051158">
    <property type="entry name" value="Metallophosphoesterase_sf"/>
</dbReference>
<evidence type="ECO:0000259" key="3">
    <source>
        <dbReference type="Pfam" id="PF00149"/>
    </source>
</evidence>
<organism evidence="4 5">
    <name type="scientific">Enterococcus camelliae</name>
    <dbReference type="NCBI Taxonomy" id="453959"/>
    <lineage>
        <taxon>Bacteria</taxon>
        <taxon>Bacillati</taxon>
        <taxon>Bacillota</taxon>
        <taxon>Bacilli</taxon>
        <taxon>Lactobacillales</taxon>
        <taxon>Enterococcaceae</taxon>
        <taxon>Enterococcus</taxon>
    </lineage>
</organism>
<dbReference type="RefSeq" id="WP_379979256.1">
    <property type="nucleotide sequence ID" value="NZ_JBHUMO010000009.1"/>
</dbReference>
<keyword evidence="1" id="KW-0479">Metal-binding</keyword>
<sequence length="300" mass="34081">MYLLYSCLLLFLLLLIYMVIIEPGRLTATHYFIRKSKKTVLDVTDAVDMYQGKTSITLAQLSDLHFSRWYPPRRLNGIIRQLLKTKPDMVIFTGDLIDDYSKWPHKKTTALVEKLKKIPAPMGKIAILGNHDYQHNGHYFVKEVLKKAGFTVLTNDQIFFSNQQVSLTIVGLDDDLFGQPSYEFEDTLAEWHLLLTHEPDSIEKFPLIHHFDLVLAGHSHGGQIRLPFYRKRTLGSMKYTHGLYLVTDQTLLSVNTGIGMTTLPARLGVAPEITYYHLEKEDKAATLVSPDSASSKTTGP</sequence>
<dbReference type="CDD" id="cd07385">
    <property type="entry name" value="MPP_YkuE_C"/>
    <property type="match status" value="1"/>
</dbReference>
<name>A0ABW5THH6_9ENTE</name>
<dbReference type="PANTHER" id="PTHR31302:SF31">
    <property type="entry name" value="PHOSPHODIESTERASE YAEI"/>
    <property type="match status" value="1"/>
</dbReference>
<comment type="caution">
    <text evidence="4">The sequence shown here is derived from an EMBL/GenBank/DDBJ whole genome shotgun (WGS) entry which is preliminary data.</text>
</comment>
<evidence type="ECO:0000256" key="2">
    <source>
        <dbReference type="ARBA" id="ARBA00022801"/>
    </source>
</evidence>
<evidence type="ECO:0000256" key="1">
    <source>
        <dbReference type="ARBA" id="ARBA00022723"/>
    </source>
</evidence>
<feature type="domain" description="Calcineurin-like phosphoesterase" evidence="3">
    <location>
        <begin position="57"/>
        <end position="221"/>
    </location>
</feature>
<evidence type="ECO:0000313" key="5">
    <source>
        <dbReference type="Proteomes" id="UP001597427"/>
    </source>
</evidence>
<dbReference type="EMBL" id="JBHUMO010000009">
    <property type="protein sequence ID" value="MFD2728145.1"/>
    <property type="molecule type" value="Genomic_DNA"/>
</dbReference>
<dbReference type="InterPro" id="IPR004843">
    <property type="entry name" value="Calcineurin-like_PHP"/>
</dbReference>
<proteinExistence type="predicted"/>
<dbReference type="Gene3D" id="3.60.21.10">
    <property type="match status" value="1"/>
</dbReference>
<gene>
    <name evidence="4" type="ORF">ACFSR0_01675</name>
</gene>
<dbReference type="SUPFAM" id="SSF56300">
    <property type="entry name" value="Metallo-dependent phosphatases"/>
    <property type="match status" value="1"/>
</dbReference>
<evidence type="ECO:0000313" key="4">
    <source>
        <dbReference type="EMBL" id="MFD2728145.1"/>
    </source>
</evidence>
<dbReference type="Proteomes" id="UP001597427">
    <property type="component" value="Unassembled WGS sequence"/>
</dbReference>
<accession>A0ABW5THH6</accession>
<protein>
    <submittedName>
        <fullName evidence="4">Metallophosphoesterase</fullName>
    </submittedName>
</protein>
<dbReference type="Pfam" id="PF00149">
    <property type="entry name" value="Metallophos"/>
    <property type="match status" value="1"/>
</dbReference>
<keyword evidence="2" id="KW-0378">Hydrolase</keyword>